<evidence type="ECO:0000313" key="6">
    <source>
        <dbReference type="Proteomes" id="UP000660708"/>
    </source>
</evidence>
<feature type="transmembrane region" description="Helical" evidence="3">
    <location>
        <begin position="6"/>
        <end position="24"/>
    </location>
</feature>
<evidence type="ECO:0000256" key="1">
    <source>
        <dbReference type="ARBA" id="ARBA00000085"/>
    </source>
</evidence>
<organism evidence="5 6">
    <name type="scientific">Pseudoalteromonas peptidolytica F12-50-A1</name>
    <dbReference type="NCBI Taxonomy" id="1315280"/>
    <lineage>
        <taxon>Bacteria</taxon>
        <taxon>Pseudomonadati</taxon>
        <taxon>Pseudomonadota</taxon>
        <taxon>Gammaproteobacteria</taxon>
        <taxon>Alteromonadales</taxon>
        <taxon>Pseudoalteromonadaceae</taxon>
        <taxon>Pseudoalteromonas</taxon>
    </lineage>
</organism>
<dbReference type="AlphaFoldDB" id="A0A8I0N1K5"/>
<name>A0A8I0N1K5_9GAMM</name>
<sequence>MFYRFGHWLLNALLLVIVNVLLMIHHYPITLIVLVDLIFIACGVLLAYHFGSTRQHTINLIDTLLISLRQGDYALRAVHAKDRQLHSTVEHVNALAQTMQADQRALAEHSDLLKQIIEKIDCALIVFDSQKVAFANSYAERTFLDCYKDDVSGWFQSLQAERKQGKVSVMLGGVEHAFLLEHDSCYIANKPHTLLVLKQLDSILYQQEKDALQRFVRILSHEINNTLAPIGTVARSLTKRLNGDIDIDRFSSGLALINERASYLKAFMGNYAALAKLPPAHTQIINVSEFCAQLQSAYPQLQVKNTTEQFGFFDPSQIKQVLCHLINNALEACTPPPEVALSIIPDSDKLVFTVTDTGPGFSNLNEAAEAFYTTKADGNGIGLMLSRIIIENHSGQLKLGNNPSGGAKVSFCVERGGD</sequence>
<dbReference type="PANTHER" id="PTHR43065:SF51">
    <property type="entry name" value="HISTIDINE KINASE"/>
    <property type="match status" value="1"/>
</dbReference>
<dbReference type="PANTHER" id="PTHR43065">
    <property type="entry name" value="SENSOR HISTIDINE KINASE"/>
    <property type="match status" value="1"/>
</dbReference>
<dbReference type="EC" id="2.7.13.3" evidence="2"/>
<evidence type="ECO:0000259" key="4">
    <source>
        <dbReference type="PROSITE" id="PS50109"/>
    </source>
</evidence>
<keyword evidence="3" id="KW-0812">Transmembrane</keyword>
<gene>
    <name evidence="5" type="ORF">PPEP_b0981</name>
</gene>
<accession>A0A8I0N1K5</accession>
<dbReference type="InterPro" id="IPR004358">
    <property type="entry name" value="Sig_transdc_His_kin-like_C"/>
</dbReference>
<comment type="catalytic activity">
    <reaction evidence="1">
        <text>ATP + protein L-histidine = ADP + protein N-phospho-L-histidine.</text>
        <dbReference type="EC" id="2.7.13.3"/>
    </reaction>
</comment>
<dbReference type="Pfam" id="PF02518">
    <property type="entry name" value="HATPase_c"/>
    <property type="match status" value="1"/>
</dbReference>
<feature type="domain" description="Histidine kinase" evidence="4">
    <location>
        <begin position="218"/>
        <end position="417"/>
    </location>
</feature>
<evidence type="ECO:0000256" key="3">
    <source>
        <dbReference type="SAM" id="Phobius"/>
    </source>
</evidence>
<dbReference type="EMBL" id="AQHF01000034">
    <property type="protein sequence ID" value="MBE0349075.1"/>
    <property type="molecule type" value="Genomic_DNA"/>
</dbReference>
<protein>
    <recommendedName>
        <fullName evidence="2">histidine kinase</fullName>
        <ecNumber evidence="2">2.7.13.3</ecNumber>
    </recommendedName>
</protein>
<keyword evidence="3" id="KW-0472">Membrane</keyword>
<reference evidence="5 6" key="1">
    <citation type="submission" date="2015-06" db="EMBL/GenBank/DDBJ databases">
        <title>Genome sequence of Pseudoalteromonas peptidolytica.</title>
        <authorList>
            <person name="Xie B.-B."/>
            <person name="Rong J.-C."/>
            <person name="Qin Q.-L."/>
            <person name="Zhang Y.-Z."/>
        </authorList>
    </citation>
    <scope>NUCLEOTIDE SEQUENCE [LARGE SCALE GENOMIC DNA]</scope>
    <source>
        <strain evidence="5 6">F12-50-A1</strain>
    </source>
</reference>
<dbReference type="Gene3D" id="3.30.565.10">
    <property type="entry name" value="Histidine kinase-like ATPase, C-terminal domain"/>
    <property type="match status" value="1"/>
</dbReference>
<dbReference type="SMART" id="SM00387">
    <property type="entry name" value="HATPase_c"/>
    <property type="match status" value="1"/>
</dbReference>
<dbReference type="InterPro" id="IPR036890">
    <property type="entry name" value="HATPase_C_sf"/>
</dbReference>
<dbReference type="PROSITE" id="PS50109">
    <property type="entry name" value="HIS_KIN"/>
    <property type="match status" value="1"/>
</dbReference>
<dbReference type="CDD" id="cd00075">
    <property type="entry name" value="HATPase"/>
    <property type="match status" value="1"/>
</dbReference>
<evidence type="ECO:0000313" key="5">
    <source>
        <dbReference type="EMBL" id="MBE0349075.1"/>
    </source>
</evidence>
<proteinExistence type="predicted"/>
<dbReference type="InterPro" id="IPR003594">
    <property type="entry name" value="HATPase_dom"/>
</dbReference>
<keyword evidence="3" id="KW-1133">Transmembrane helix</keyword>
<evidence type="ECO:0000256" key="2">
    <source>
        <dbReference type="ARBA" id="ARBA00012438"/>
    </source>
</evidence>
<dbReference type="PRINTS" id="PR00344">
    <property type="entry name" value="BCTRLSENSOR"/>
</dbReference>
<dbReference type="InterPro" id="IPR005467">
    <property type="entry name" value="His_kinase_dom"/>
</dbReference>
<comment type="caution">
    <text evidence="5">The sequence shown here is derived from an EMBL/GenBank/DDBJ whole genome shotgun (WGS) entry which is preliminary data.</text>
</comment>
<feature type="transmembrane region" description="Helical" evidence="3">
    <location>
        <begin position="31"/>
        <end position="51"/>
    </location>
</feature>
<dbReference type="GO" id="GO:0004673">
    <property type="term" value="F:protein histidine kinase activity"/>
    <property type="evidence" value="ECO:0007669"/>
    <property type="project" value="UniProtKB-EC"/>
</dbReference>
<dbReference type="SUPFAM" id="SSF55874">
    <property type="entry name" value="ATPase domain of HSP90 chaperone/DNA topoisomerase II/histidine kinase"/>
    <property type="match status" value="1"/>
</dbReference>
<dbReference type="Proteomes" id="UP000660708">
    <property type="component" value="Unassembled WGS sequence"/>
</dbReference>
<dbReference type="RefSeq" id="WP_147391252.1">
    <property type="nucleotide sequence ID" value="NZ_AQHF01000034.1"/>
</dbReference>
<keyword evidence="6" id="KW-1185">Reference proteome</keyword>